<evidence type="ECO:0000256" key="1">
    <source>
        <dbReference type="ARBA" id="ARBA00023015"/>
    </source>
</evidence>
<dbReference type="RefSeq" id="WP_041884302.1">
    <property type="nucleotide sequence ID" value="NZ_CP157278.1"/>
</dbReference>
<dbReference type="SUPFAM" id="SSF46689">
    <property type="entry name" value="Homeodomain-like"/>
    <property type="match status" value="1"/>
</dbReference>
<proteinExistence type="predicted"/>
<evidence type="ECO:0000313" key="6">
    <source>
        <dbReference type="Proteomes" id="UP000032049"/>
    </source>
</evidence>
<dbReference type="GO" id="GO:0003700">
    <property type="term" value="F:DNA-binding transcription factor activity"/>
    <property type="evidence" value="ECO:0007669"/>
    <property type="project" value="InterPro"/>
</dbReference>
<organism evidence="5 6">
    <name type="scientific">Pedobacter lusitanus</name>
    <dbReference type="NCBI Taxonomy" id="1503925"/>
    <lineage>
        <taxon>Bacteria</taxon>
        <taxon>Pseudomonadati</taxon>
        <taxon>Bacteroidota</taxon>
        <taxon>Sphingobacteriia</taxon>
        <taxon>Sphingobacteriales</taxon>
        <taxon>Sphingobacteriaceae</taxon>
        <taxon>Pedobacter</taxon>
    </lineage>
</organism>
<dbReference type="OrthoDB" id="662446at2"/>
<dbReference type="STRING" id="1503925.TH53_18890"/>
<dbReference type="PROSITE" id="PS01124">
    <property type="entry name" value="HTH_ARAC_FAMILY_2"/>
    <property type="match status" value="1"/>
</dbReference>
<dbReference type="Gene3D" id="1.10.10.60">
    <property type="entry name" value="Homeodomain-like"/>
    <property type="match status" value="1"/>
</dbReference>
<reference evidence="5 6" key="1">
    <citation type="submission" date="2015-01" db="EMBL/GenBank/DDBJ databases">
        <title>Draft genome sequence of Pedobacter sp. NL19 isolated from sludge of an effluent treatment pond in an abandoned uranium mine.</title>
        <authorList>
            <person name="Santos T."/>
            <person name="Caetano T."/>
            <person name="Covas C."/>
            <person name="Cruz A."/>
            <person name="Mendo S."/>
        </authorList>
    </citation>
    <scope>NUCLEOTIDE SEQUENCE [LARGE SCALE GENOMIC DNA]</scope>
    <source>
        <strain evidence="5 6">NL19</strain>
    </source>
</reference>
<dbReference type="InterPro" id="IPR018060">
    <property type="entry name" value="HTH_AraC"/>
</dbReference>
<evidence type="ECO:0000256" key="2">
    <source>
        <dbReference type="ARBA" id="ARBA00023125"/>
    </source>
</evidence>
<dbReference type="InterPro" id="IPR009057">
    <property type="entry name" value="Homeodomain-like_sf"/>
</dbReference>
<keyword evidence="6" id="KW-1185">Reference proteome</keyword>
<keyword evidence="1" id="KW-0805">Transcription regulation</keyword>
<evidence type="ECO:0000259" key="4">
    <source>
        <dbReference type="PROSITE" id="PS01124"/>
    </source>
</evidence>
<gene>
    <name evidence="5" type="ORF">TH53_18890</name>
</gene>
<feature type="domain" description="HTH araC/xylS-type" evidence="4">
    <location>
        <begin position="159"/>
        <end position="256"/>
    </location>
</feature>
<evidence type="ECO:0000256" key="3">
    <source>
        <dbReference type="ARBA" id="ARBA00023163"/>
    </source>
</evidence>
<dbReference type="SMART" id="SM00342">
    <property type="entry name" value="HTH_ARAC"/>
    <property type="match status" value="1"/>
</dbReference>
<accession>A0A0D0GMR3</accession>
<keyword evidence="3" id="KW-0804">Transcription</keyword>
<dbReference type="PANTHER" id="PTHR46796:SF13">
    <property type="entry name" value="HTH-TYPE TRANSCRIPTIONAL ACTIVATOR RHAS"/>
    <property type="match status" value="1"/>
</dbReference>
<dbReference type="GO" id="GO:0043565">
    <property type="term" value="F:sequence-specific DNA binding"/>
    <property type="evidence" value="ECO:0007669"/>
    <property type="project" value="InterPro"/>
</dbReference>
<dbReference type="Proteomes" id="UP000032049">
    <property type="component" value="Unassembled WGS sequence"/>
</dbReference>
<dbReference type="EMBL" id="JXRA01000085">
    <property type="protein sequence ID" value="KIO75741.1"/>
    <property type="molecule type" value="Genomic_DNA"/>
</dbReference>
<dbReference type="AlphaFoldDB" id="A0A0D0GMR3"/>
<keyword evidence="2" id="KW-0238">DNA-binding</keyword>
<sequence length="268" mass="31840">MKMEFYRPVNQVLKRYIEGYYFISPDKNPERLHYWTFPNNFFIVSVSKDVEIDAGNNKIIVKPSKQKNIVANYVSRYISPIEVTLENGIKEITIYFKPLAINYFLDNAHEFLQKENSLDFNPFTDFIPAMGGILVEEDRNLQQQSLENYLISKLNVREPGLMEKIIADIESDLKIEEIAQNNNFSRQYLNRLFTRFIGKSPSEFRRIHRFRKTITKQKNINNLTELSYESLFYDQSHLIKDFKQLTNVNPNTFFKKVDLNNAYVWLFI</sequence>
<evidence type="ECO:0000313" key="5">
    <source>
        <dbReference type="EMBL" id="KIO75741.1"/>
    </source>
</evidence>
<comment type="caution">
    <text evidence="5">The sequence shown here is derived from an EMBL/GenBank/DDBJ whole genome shotgun (WGS) entry which is preliminary data.</text>
</comment>
<dbReference type="InterPro" id="IPR050204">
    <property type="entry name" value="AraC_XylS_family_regulators"/>
</dbReference>
<protein>
    <recommendedName>
        <fullName evidence="4">HTH araC/xylS-type domain-containing protein</fullName>
    </recommendedName>
</protein>
<dbReference type="PANTHER" id="PTHR46796">
    <property type="entry name" value="HTH-TYPE TRANSCRIPTIONAL ACTIVATOR RHAS-RELATED"/>
    <property type="match status" value="1"/>
</dbReference>
<dbReference type="Pfam" id="PF12833">
    <property type="entry name" value="HTH_18"/>
    <property type="match status" value="1"/>
</dbReference>
<name>A0A0D0GMR3_9SPHI</name>